<dbReference type="AlphaFoldDB" id="A0A8S2YGX7"/>
<gene>
    <name evidence="1" type="ORF">GIL414_LOCUS36983</name>
</gene>
<accession>A0A8S2YGX7</accession>
<comment type="caution">
    <text evidence="1">The sequence shown here is derived from an EMBL/GenBank/DDBJ whole genome shotgun (WGS) entry which is preliminary data.</text>
</comment>
<evidence type="ECO:0000313" key="2">
    <source>
        <dbReference type="Proteomes" id="UP000681720"/>
    </source>
</evidence>
<protein>
    <submittedName>
        <fullName evidence="1">Uncharacterized protein</fullName>
    </submittedName>
</protein>
<dbReference type="EMBL" id="CAJOBJ010093672">
    <property type="protein sequence ID" value="CAF4554458.1"/>
    <property type="molecule type" value="Genomic_DNA"/>
</dbReference>
<dbReference type="Proteomes" id="UP000681720">
    <property type="component" value="Unassembled WGS sequence"/>
</dbReference>
<proteinExistence type="predicted"/>
<organism evidence="1 2">
    <name type="scientific">Rotaria magnacalcarata</name>
    <dbReference type="NCBI Taxonomy" id="392030"/>
    <lineage>
        <taxon>Eukaryota</taxon>
        <taxon>Metazoa</taxon>
        <taxon>Spiralia</taxon>
        <taxon>Gnathifera</taxon>
        <taxon>Rotifera</taxon>
        <taxon>Eurotatoria</taxon>
        <taxon>Bdelloidea</taxon>
        <taxon>Philodinida</taxon>
        <taxon>Philodinidae</taxon>
        <taxon>Rotaria</taxon>
    </lineage>
</organism>
<sequence>LSPNIHIADSAFNSDLVTTVQEITNNNNSRRSLTVHTTPYSDRILNLPFVCWSKVQNSSDNNRHTPDEGNY</sequence>
<name>A0A8S2YGX7_9BILA</name>
<reference evidence="1" key="1">
    <citation type="submission" date="2021-02" db="EMBL/GenBank/DDBJ databases">
        <authorList>
            <person name="Nowell W R."/>
        </authorList>
    </citation>
    <scope>NUCLEOTIDE SEQUENCE</scope>
</reference>
<feature type="non-terminal residue" evidence="1">
    <location>
        <position position="1"/>
    </location>
</feature>
<evidence type="ECO:0000313" key="1">
    <source>
        <dbReference type="EMBL" id="CAF4554458.1"/>
    </source>
</evidence>